<keyword evidence="2" id="KW-0489">Methyltransferase</keyword>
<dbReference type="Proteomes" id="UP000287651">
    <property type="component" value="Unassembled WGS sequence"/>
</dbReference>
<dbReference type="GO" id="GO:0008168">
    <property type="term" value="F:methyltransferase activity"/>
    <property type="evidence" value="ECO:0007669"/>
    <property type="project" value="UniProtKB-KW"/>
</dbReference>
<evidence type="ECO:0000256" key="7">
    <source>
        <dbReference type="ARBA" id="ARBA00023163"/>
    </source>
</evidence>
<keyword evidence="3" id="KW-0479">Metal-binding</keyword>
<dbReference type="InterPro" id="IPR004159">
    <property type="entry name" value="Put_SAM_MeTrfase"/>
</dbReference>
<name>A0A427B6Y3_ENSVE</name>
<gene>
    <name evidence="12" type="ORF">B296_00014091</name>
</gene>
<evidence type="ECO:0000313" key="12">
    <source>
        <dbReference type="EMBL" id="RRT84250.1"/>
    </source>
</evidence>
<evidence type="ECO:0000259" key="11">
    <source>
        <dbReference type="PROSITE" id="PS50157"/>
    </source>
</evidence>
<dbReference type="AlphaFoldDB" id="A0A427B6Y3"/>
<dbReference type="PANTHER" id="PTHR45801">
    <property type="entry name" value="OS07G0101800 PROTEIN"/>
    <property type="match status" value="1"/>
</dbReference>
<keyword evidence="7" id="KW-0804">Transcription</keyword>
<feature type="region of interest" description="Disordered" evidence="10">
    <location>
        <begin position="1"/>
        <end position="33"/>
    </location>
</feature>
<dbReference type="SMART" id="SM00355">
    <property type="entry name" value="ZnF_C2H2"/>
    <property type="match status" value="1"/>
</dbReference>
<reference evidence="12 13" key="1">
    <citation type="journal article" date="2014" name="Agronomy (Basel)">
        <title>A Draft Genome Sequence for Ensete ventricosum, the Drought-Tolerant Tree Against Hunger.</title>
        <authorList>
            <person name="Harrison J."/>
            <person name="Moore K.A."/>
            <person name="Paszkiewicz K."/>
            <person name="Jones T."/>
            <person name="Grant M."/>
            <person name="Ambacheew D."/>
            <person name="Muzemil S."/>
            <person name="Studholme D.J."/>
        </authorList>
    </citation>
    <scope>NUCLEOTIDE SEQUENCE [LARGE SCALE GENOMIC DNA]</scope>
</reference>
<organism evidence="12 13">
    <name type="scientific">Ensete ventricosum</name>
    <name type="common">Abyssinian banana</name>
    <name type="synonym">Musa ensete</name>
    <dbReference type="NCBI Taxonomy" id="4639"/>
    <lineage>
        <taxon>Eukaryota</taxon>
        <taxon>Viridiplantae</taxon>
        <taxon>Streptophyta</taxon>
        <taxon>Embryophyta</taxon>
        <taxon>Tracheophyta</taxon>
        <taxon>Spermatophyta</taxon>
        <taxon>Magnoliopsida</taxon>
        <taxon>Liliopsida</taxon>
        <taxon>Zingiberales</taxon>
        <taxon>Musaceae</taxon>
        <taxon>Ensete</taxon>
    </lineage>
</organism>
<evidence type="ECO:0000256" key="4">
    <source>
        <dbReference type="ARBA" id="ARBA00022771"/>
    </source>
</evidence>
<keyword evidence="2" id="KW-0808">Transferase</keyword>
<evidence type="ECO:0000256" key="6">
    <source>
        <dbReference type="ARBA" id="ARBA00023015"/>
    </source>
</evidence>
<comment type="subcellular location">
    <subcellularLocation>
        <location evidence="1">Nucleus</location>
    </subcellularLocation>
</comment>
<dbReference type="GO" id="GO:0032259">
    <property type="term" value="P:methylation"/>
    <property type="evidence" value="ECO:0007669"/>
    <property type="project" value="UniProtKB-KW"/>
</dbReference>
<keyword evidence="6" id="KW-0805">Transcription regulation</keyword>
<evidence type="ECO:0000256" key="5">
    <source>
        <dbReference type="ARBA" id="ARBA00022833"/>
    </source>
</evidence>
<evidence type="ECO:0000256" key="8">
    <source>
        <dbReference type="ARBA" id="ARBA00023242"/>
    </source>
</evidence>
<evidence type="ECO:0000256" key="10">
    <source>
        <dbReference type="SAM" id="MobiDB-lite"/>
    </source>
</evidence>
<dbReference type="GO" id="GO:0008270">
    <property type="term" value="F:zinc ion binding"/>
    <property type="evidence" value="ECO:0007669"/>
    <property type="project" value="UniProtKB-KW"/>
</dbReference>
<dbReference type="InterPro" id="IPR052426">
    <property type="entry name" value="Plant_dev_regulator"/>
</dbReference>
<comment type="caution">
    <text evidence="12">The sequence shown here is derived from an EMBL/GenBank/DDBJ whole genome shotgun (WGS) entry which is preliminary data.</text>
</comment>
<keyword evidence="8" id="KW-0539">Nucleus</keyword>
<feature type="compositionally biased region" description="Polar residues" evidence="10">
    <location>
        <begin position="282"/>
        <end position="298"/>
    </location>
</feature>
<dbReference type="Gene3D" id="3.30.160.60">
    <property type="entry name" value="Classic Zinc Finger"/>
    <property type="match status" value="1"/>
</dbReference>
<dbReference type="SUPFAM" id="SSF57667">
    <property type="entry name" value="beta-beta-alpha zinc fingers"/>
    <property type="match status" value="1"/>
</dbReference>
<dbReference type="InterPro" id="IPR013087">
    <property type="entry name" value="Znf_C2H2_type"/>
</dbReference>
<accession>A0A427B6Y3</accession>
<dbReference type="GO" id="GO:0005634">
    <property type="term" value="C:nucleus"/>
    <property type="evidence" value="ECO:0007669"/>
    <property type="project" value="UniProtKB-SubCell"/>
</dbReference>
<keyword evidence="5" id="KW-0862">Zinc</keyword>
<keyword evidence="4 9" id="KW-0863">Zinc-finger</keyword>
<evidence type="ECO:0000313" key="13">
    <source>
        <dbReference type="Proteomes" id="UP000287651"/>
    </source>
</evidence>
<dbReference type="Pfam" id="PF03141">
    <property type="entry name" value="Methyltransf_29"/>
    <property type="match status" value="1"/>
</dbReference>
<evidence type="ECO:0000256" key="9">
    <source>
        <dbReference type="PROSITE-ProRule" id="PRU00042"/>
    </source>
</evidence>
<dbReference type="PANTHER" id="PTHR45801:SF110">
    <property type="entry name" value="TRANSCRIPTIONAL REGULATOR SUPERMAN"/>
    <property type="match status" value="1"/>
</dbReference>
<evidence type="ECO:0000256" key="2">
    <source>
        <dbReference type="ARBA" id="ARBA00022603"/>
    </source>
</evidence>
<proteinExistence type="predicted"/>
<sequence length="438" mass="48023">MPPYNSCSKPLSQSDLVDTQHSLTPHERARKRGVVRVSAGKKHGVWHRRALRQAFDPDLAVGCDERGLRINETMIPDIAFGNHTSCPRCCDIASFGAVLLSRNVSTMSKAPKDVHENQIQYVLEYGVPGIVAGSATQCEINHAAVAAQSDTETGVGSSAIVFPGAQEAAMEQARYWMVTSRKLGEMPFLSSQIPPLGVSSSYETESWEEQAFARDSAGDLGSCVWPPRSYSCSFCGREFRSAQALGGHMNVHRRDRAMLKHSPSLDSCTPTGAACPPPIASLDQSDLINPNPNSSSIPTRAPAAASRLEGKEHDSISPFYSSSVVKENRQRSLFSTAPTSTESATLQLFSLPELNLHKRNSQRWKDEDDSDDYNRCSKRVRRTGSVHPFFVRPSSSGETQPLHPEVLKHDHGPVEELDLELRLGDSPQVKTLCLDADR</sequence>
<feature type="region of interest" description="Disordered" evidence="10">
    <location>
        <begin position="279"/>
        <end position="312"/>
    </location>
</feature>
<evidence type="ECO:0000256" key="3">
    <source>
        <dbReference type="ARBA" id="ARBA00022723"/>
    </source>
</evidence>
<dbReference type="Pfam" id="PF13912">
    <property type="entry name" value="zf-C2H2_6"/>
    <property type="match status" value="1"/>
</dbReference>
<dbReference type="PROSITE" id="PS00028">
    <property type="entry name" value="ZINC_FINGER_C2H2_1"/>
    <property type="match status" value="1"/>
</dbReference>
<protein>
    <recommendedName>
        <fullName evidence="11">C2H2-type domain-containing protein</fullName>
    </recommendedName>
</protein>
<feature type="domain" description="C2H2-type" evidence="11">
    <location>
        <begin position="230"/>
        <end position="257"/>
    </location>
</feature>
<dbReference type="EMBL" id="AMZH03000339">
    <property type="protein sequence ID" value="RRT84250.1"/>
    <property type="molecule type" value="Genomic_DNA"/>
</dbReference>
<evidence type="ECO:0000256" key="1">
    <source>
        <dbReference type="ARBA" id="ARBA00004123"/>
    </source>
</evidence>
<dbReference type="InterPro" id="IPR036236">
    <property type="entry name" value="Znf_C2H2_sf"/>
</dbReference>
<dbReference type="PROSITE" id="PS50157">
    <property type="entry name" value="ZINC_FINGER_C2H2_2"/>
    <property type="match status" value="1"/>
</dbReference>
<feature type="compositionally biased region" description="Polar residues" evidence="10">
    <location>
        <begin position="1"/>
        <end position="23"/>
    </location>
</feature>